<comment type="caution">
    <text evidence="1">The sequence shown here is derived from an EMBL/GenBank/DDBJ whole genome shotgun (WGS) entry which is preliminary data.</text>
</comment>
<organism evidence="1 2">
    <name type="scientific">Rhodoferax potami</name>
    <dbReference type="NCBI Taxonomy" id="3068338"/>
    <lineage>
        <taxon>Bacteria</taxon>
        <taxon>Pseudomonadati</taxon>
        <taxon>Pseudomonadota</taxon>
        <taxon>Betaproteobacteria</taxon>
        <taxon>Burkholderiales</taxon>
        <taxon>Comamonadaceae</taxon>
        <taxon>Rhodoferax</taxon>
    </lineage>
</organism>
<dbReference type="EMBL" id="JAVBIK010000001">
    <property type="protein sequence ID" value="MDT7520118.1"/>
    <property type="molecule type" value="Genomic_DNA"/>
</dbReference>
<dbReference type="RefSeq" id="WP_313875749.1">
    <property type="nucleotide sequence ID" value="NZ_JAVBIK010000001.1"/>
</dbReference>
<evidence type="ECO:0000313" key="2">
    <source>
        <dbReference type="Proteomes" id="UP001321700"/>
    </source>
</evidence>
<protein>
    <recommendedName>
        <fullName evidence="3">HEPN domain-containing protein</fullName>
    </recommendedName>
</protein>
<gene>
    <name evidence="1" type="ORF">RAE19_15620</name>
</gene>
<keyword evidence="2" id="KW-1185">Reference proteome</keyword>
<name>A0ABU3KR87_9BURK</name>
<accession>A0ABU3KR87</accession>
<sequence length="138" mass="16251">MSALRFTNRELVRAWRELKAEVTPANNQSRKNPHRLLMFYAVECGLKAVWLKRRNRDLFDEADIKRTGHNLRDLLKELNVGSDLSLPNDFQLEKPMRRGQFGEIHQAWRYGGRTISPADQDCEQQMQQVLDWIEGELK</sequence>
<evidence type="ECO:0000313" key="1">
    <source>
        <dbReference type="EMBL" id="MDT7520118.1"/>
    </source>
</evidence>
<dbReference type="Proteomes" id="UP001321700">
    <property type="component" value="Unassembled WGS sequence"/>
</dbReference>
<proteinExistence type="predicted"/>
<evidence type="ECO:0008006" key="3">
    <source>
        <dbReference type="Google" id="ProtNLM"/>
    </source>
</evidence>
<reference evidence="1 2" key="1">
    <citation type="submission" date="2023-08" db="EMBL/GenBank/DDBJ databases">
        <title>Rhodoferax potami sp. nov. and Rhodoferax mekongensis sp. nov., isolated from the Mekong River in Thailand.</title>
        <authorList>
            <person name="Kitikhun S."/>
            <person name="Charoenyingcharoen P."/>
            <person name="Siriarchawattana P."/>
            <person name="Likhitrattanapisal S."/>
            <person name="Nilsakha T."/>
            <person name="Chanpet A."/>
            <person name="Rattanawaree P."/>
            <person name="Ingsriswang S."/>
        </authorList>
    </citation>
    <scope>NUCLEOTIDE SEQUENCE [LARGE SCALE GENOMIC DNA]</scope>
    <source>
        <strain evidence="1 2">TBRC 17660</strain>
    </source>
</reference>